<keyword evidence="1 6" id="KW-0489">Methyltransferase</keyword>
<evidence type="ECO:0000313" key="5">
    <source>
        <dbReference type="EMBL" id="SDT84181.1"/>
    </source>
</evidence>
<proteinExistence type="predicted"/>
<dbReference type="PANTHER" id="PTHR43591">
    <property type="entry name" value="METHYLTRANSFERASE"/>
    <property type="match status" value="1"/>
</dbReference>
<keyword evidence="2" id="KW-0808">Transferase</keyword>
<dbReference type="Gene3D" id="3.40.50.150">
    <property type="entry name" value="Vaccinia Virus protein VP39"/>
    <property type="match status" value="1"/>
</dbReference>
<accession>A0A0S3AHP1</accession>
<reference evidence="6 7" key="2">
    <citation type="submission" date="2016-10" db="EMBL/GenBank/DDBJ databases">
        <authorList>
            <person name="de Groot N.N."/>
        </authorList>
    </citation>
    <scope>NUCLEOTIDE SEQUENCE [LARGE SCALE GENOMIC DNA]</scope>
    <source>
        <strain evidence="5">Nm10</strain>
        <strain evidence="6 7">Nm9</strain>
    </source>
</reference>
<keyword evidence="8" id="KW-1185">Reference proteome</keyword>
<name>A0A0S3AHP1_9PROT</name>
<dbReference type="OrthoDB" id="8595155at2"/>
<evidence type="ECO:0000256" key="2">
    <source>
        <dbReference type="ARBA" id="ARBA00022679"/>
    </source>
</evidence>
<dbReference type="InterPro" id="IPR041698">
    <property type="entry name" value="Methyltransf_25"/>
</dbReference>
<protein>
    <submittedName>
        <fullName evidence="6">Ubiquinone/menaquinone biosynthesis C-methylase UbiE</fullName>
    </submittedName>
</protein>
<reference evidence="8" key="1">
    <citation type="submission" date="2016-10" db="EMBL/GenBank/DDBJ databases">
        <authorList>
            <person name="Varghese N."/>
            <person name="Submissions S."/>
        </authorList>
    </citation>
    <scope>NUCLEOTIDE SEQUENCE [LARGE SCALE GENOMIC DNA]</scope>
    <source>
        <strain evidence="8">Nm10</strain>
    </source>
</reference>
<dbReference type="GO" id="GO:0008168">
    <property type="term" value="F:methyltransferase activity"/>
    <property type="evidence" value="ECO:0007669"/>
    <property type="project" value="UniProtKB-KW"/>
</dbReference>
<evidence type="ECO:0000256" key="1">
    <source>
        <dbReference type="ARBA" id="ARBA00022603"/>
    </source>
</evidence>
<dbReference type="STRING" id="44577.ATY38_05355"/>
<evidence type="ECO:0000313" key="8">
    <source>
        <dbReference type="Proteomes" id="UP000182882"/>
    </source>
</evidence>
<dbReference type="GO" id="GO:0032259">
    <property type="term" value="P:methylation"/>
    <property type="evidence" value="ECO:0007669"/>
    <property type="project" value="UniProtKB-KW"/>
</dbReference>
<dbReference type="EMBL" id="FNLN01000001">
    <property type="protein sequence ID" value="SDT84181.1"/>
    <property type="molecule type" value="Genomic_DNA"/>
</dbReference>
<gene>
    <name evidence="5" type="ORF">SAMN05216406_101161</name>
    <name evidence="6" type="ORF">SAMN05421510_101135</name>
</gene>
<dbReference type="KEGG" id="nur:ATY38_05355"/>
<keyword evidence="6" id="KW-0830">Ubiquinone</keyword>
<dbReference type="PROSITE" id="PS01184">
    <property type="entry name" value="UBIE_2"/>
    <property type="match status" value="1"/>
</dbReference>
<dbReference type="CDD" id="cd02440">
    <property type="entry name" value="AdoMet_MTases"/>
    <property type="match status" value="1"/>
</dbReference>
<dbReference type="RefSeq" id="WP_062558400.1">
    <property type="nucleotide sequence ID" value="NZ_CP013341.1"/>
</dbReference>
<dbReference type="EMBL" id="FOFX01000011">
    <property type="protein sequence ID" value="SEP93594.1"/>
    <property type="molecule type" value="Genomic_DNA"/>
</dbReference>
<sequence length="216" mass="24697">MKKHSGYIPALHYHWLTRWYDPMMRWFFPESGIHANLITQAHIQPEQTVLDVGCGTGTLTLLIKQAYPNVVIHGLDIDAKILQIAQRKARQAGQNILWQQGTATSLPYADQSLDHVCASLLLHHLTRQDKQHMLREALRVLKPGGMLHVADFGRPHDFSMWLISWFMRWFEEIHDNVLGLLPVFMTDTGFHQVVTTAHHRTVAGTIALYRAVKPLG</sequence>
<organism evidence="6 7">
    <name type="scientific">Nitrosomonas ureae</name>
    <dbReference type="NCBI Taxonomy" id="44577"/>
    <lineage>
        <taxon>Bacteria</taxon>
        <taxon>Pseudomonadati</taxon>
        <taxon>Pseudomonadota</taxon>
        <taxon>Betaproteobacteria</taxon>
        <taxon>Nitrosomonadales</taxon>
        <taxon>Nitrosomonadaceae</taxon>
        <taxon>Nitrosomonas</taxon>
    </lineage>
</organism>
<dbReference type="SUPFAM" id="SSF53335">
    <property type="entry name" value="S-adenosyl-L-methionine-dependent methyltransferases"/>
    <property type="match status" value="1"/>
</dbReference>
<dbReference type="Pfam" id="PF13649">
    <property type="entry name" value="Methyltransf_25"/>
    <property type="match status" value="1"/>
</dbReference>
<dbReference type="InterPro" id="IPR023576">
    <property type="entry name" value="UbiE/COQ5_MeTrFase_CS"/>
</dbReference>
<keyword evidence="3" id="KW-0949">S-adenosyl-L-methionine</keyword>
<evidence type="ECO:0000259" key="4">
    <source>
        <dbReference type="Pfam" id="PF13649"/>
    </source>
</evidence>
<evidence type="ECO:0000313" key="6">
    <source>
        <dbReference type="EMBL" id="SEP93594.1"/>
    </source>
</evidence>
<evidence type="ECO:0000313" key="7">
    <source>
        <dbReference type="Proteomes" id="UP000181998"/>
    </source>
</evidence>
<dbReference type="InterPro" id="IPR029063">
    <property type="entry name" value="SAM-dependent_MTases_sf"/>
</dbReference>
<dbReference type="Proteomes" id="UP000182882">
    <property type="component" value="Unassembled WGS sequence"/>
</dbReference>
<dbReference type="PANTHER" id="PTHR43591:SF24">
    <property type="entry name" value="2-METHOXY-6-POLYPRENYL-1,4-BENZOQUINOL METHYLASE, MITOCHONDRIAL"/>
    <property type="match status" value="1"/>
</dbReference>
<feature type="domain" description="Methyltransferase" evidence="4">
    <location>
        <begin position="49"/>
        <end position="145"/>
    </location>
</feature>
<dbReference type="Proteomes" id="UP000181998">
    <property type="component" value="Unassembled WGS sequence"/>
</dbReference>
<evidence type="ECO:0000256" key="3">
    <source>
        <dbReference type="ARBA" id="ARBA00022691"/>
    </source>
</evidence>
<dbReference type="AlphaFoldDB" id="A0A0S3AHP1"/>